<evidence type="ECO:0000313" key="2">
    <source>
        <dbReference type="Proteomes" id="UP000790709"/>
    </source>
</evidence>
<keyword evidence="2" id="KW-1185">Reference proteome</keyword>
<accession>A0ACB8B2V5</accession>
<protein>
    <submittedName>
        <fullName evidence="1">Uncharacterized protein</fullName>
    </submittedName>
</protein>
<gene>
    <name evidence="1" type="ORF">BV22DRAFT_1050756</name>
</gene>
<proteinExistence type="predicted"/>
<sequence length="133" mass="14515">MHAHHHPLLANEDNHNYKFTCPSEACTACGTFNNLVALYNHLIVNHKLPFAGIWGKSSDGALPLLNTLDSLAVKPLDCESKWSAKRRLGSTMLAPPSPSSSWLLKKTKNTVPSLQPTKNATSSITLKENAPRS</sequence>
<dbReference type="EMBL" id="MU266622">
    <property type="protein sequence ID" value="KAH7919874.1"/>
    <property type="molecule type" value="Genomic_DNA"/>
</dbReference>
<organism evidence="1 2">
    <name type="scientific">Leucogyrophana mollusca</name>
    <dbReference type="NCBI Taxonomy" id="85980"/>
    <lineage>
        <taxon>Eukaryota</taxon>
        <taxon>Fungi</taxon>
        <taxon>Dikarya</taxon>
        <taxon>Basidiomycota</taxon>
        <taxon>Agaricomycotina</taxon>
        <taxon>Agaricomycetes</taxon>
        <taxon>Agaricomycetidae</taxon>
        <taxon>Boletales</taxon>
        <taxon>Boletales incertae sedis</taxon>
        <taxon>Leucogyrophana</taxon>
    </lineage>
</organism>
<reference evidence="1" key="1">
    <citation type="journal article" date="2021" name="New Phytol.">
        <title>Evolutionary innovations through gain and loss of genes in the ectomycorrhizal Boletales.</title>
        <authorList>
            <person name="Wu G."/>
            <person name="Miyauchi S."/>
            <person name="Morin E."/>
            <person name="Kuo A."/>
            <person name="Drula E."/>
            <person name="Varga T."/>
            <person name="Kohler A."/>
            <person name="Feng B."/>
            <person name="Cao Y."/>
            <person name="Lipzen A."/>
            <person name="Daum C."/>
            <person name="Hundley H."/>
            <person name="Pangilinan J."/>
            <person name="Johnson J."/>
            <person name="Barry K."/>
            <person name="LaButti K."/>
            <person name="Ng V."/>
            <person name="Ahrendt S."/>
            <person name="Min B."/>
            <person name="Choi I.G."/>
            <person name="Park H."/>
            <person name="Plett J.M."/>
            <person name="Magnuson J."/>
            <person name="Spatafora J.W."/>
            <person name="Nagy L.G."/>
            <person name="Henrissat B."/>
            <person name="Grigoriev I.V."/>
            <person name="Yang Z.L."/>
            <person name="Xu J."/>
            <person name="Martin F.M."/>
        </authorList>
    </citation>
    <scope>NUCLEOTIDE SEQUENCE</scope>
    <source>
        <strain evidence="1">KUC20120723A-06</strain>
    </source>
</reference>
<evidence type="ECO:0000313" key="1">
    <source>
        <dbReference type="EMBL" id="KAH7919874.1"/>
    </source>
</evidence>
<name>A0ACB8B2V5_9AGAM</name>
<dbReference type="Proteomes" id="UP000790709">
    <property type="component" value="Unassembled WGS sequence"/>
</dbReference>
<comment type="caution">
    <text evidence="1">The sequence shown here is derived from an EMBL/GenBank/DDBJ whole genome shotgun (WGS) entry which is preliminary data.</text>
</comment>